<organism evidence="1 2">
    <name type="scientific">Globicatella sulfidifaciens</name>
    <dbReference type="NCBI Taxonomy" id="136093"/>
    <lineage>
        <taxon>Bacteria</taxon>
        <taxon>Bacillati</taxon>
        <taxon>Bacillota</taxon>
        <taxon>Bacilli</taxon>
        <taxon>Lactobacillales</taxon>
        <taxon>Aerococcaceae</taxon>
        <taxon>Globicatella</taxon>
    </lineage>
</organism>
<proteinExistence type="predicted"/>
<keyword evidence="1" id="KW-0645">Protease</keyword>
<comment type="caution">
    <text evidence="1">The sequence shown here is derived from an EMBL/GenBank/DDBJ whole genome shotgun (WGS) entry which is preliminary data.</text>
</comment>
<dbReference type="InterPro" id="IPR036005">
    <property type="entry name" value="Creatinase/aminopeptidase-like"/>
</dbReference>
<dbReference type="Proteomes" id="UP000541058">
    <property type="component" value="Unassembled WGS sequence"/>
</dbReference>
<sequence>TIEPMITTGTWKMKMDNNGWTARTRDGGYCAQYEHSLVITADGPVLLTEQPE</sequence>
<reference evidence="1 2" key="1">
    <citation type="journal article" date="2020" name="Biotechnol. Biofuels">
        <title>New insights from the biogas microbiome by comprehensive genome-resolved metagenomics of nearly 1600 species originating from multiple anaerobic digesters.</title>
        <authorList>
            <person name="Campanaro S."/>
            <person name="Treu L."/>
            <person name="Rodriguez-R L.M."/>
            <person name="Kovalovszki A."/>
            <person name="Ziels R.M."/>
            <person name="Maus I."/>
            <person name="Zhu X."/>
            <person name="Kougias P.G."/>
            <person name="Basile A."/>
            <person name="Luo G."/>
            <person name="Schluter A."/>
            <person name="Konstantinidis K.T."/>
            <person name="Angelidaki I."/>
        </authorList>
    </citation>
    <scope>NUCLEOTIDE SEQUENCE [LARGE SCALE GENOMIC DNA]</scope>
    <source>
        <strain evidence="1">AS23ysBPME_34</strain>
    </source>
</reference>
<gene>
    <name evidence="1" type="ORF">GX355_05300</name>
</gene>
<dbReference type="EC" id="3.4.11.18" evidence="1"/>
<protein>
    <submittedName>
        <fullName evidence="1">Type I methionyl aminopeptidase</fullName>
        <ecNumber evidence="1">3.4.11.18</ecNumber>
    </submittedName>
</protein>
<evidence type="ECO:0000313" key="1">
    <source>
        <dbReference type="EMBL" id="NLJ18259.1"/>
    </source>
</evidence>
<dbReference type="GO" id="GO:0004239">
    <property type="term" value="F:initiator methionyl aminopeptidase activity"/>
    <property type="evidence" value="ECO:0007669"/>
    <property type="project" value="UniProtKB-EC"/>
</dbReference>
<evidence type="ECO:0000313" key="2">
    <source>
        <dbReference type="Proteomes" id="UP000541058"/>
    </source>
</evidence>
<name>A0A7X8C3R4_9LACT</name>
<accession>A0A7X8C3R4</accession>
<keyword evidence="1" id="KW-0378">Hydrolase</keyword>
<feature type="non-terminal residue" evidence="1">
    <location>
        <position position="1"/>
    </location>
</feature>
<keyword evidence="1" id="KW-0031">Aminopeptidase</keyword>
<dbReference type="SUPFAM" id="SSF55920">
    <property type="entry name" value="Creatinase/aminopeptidase"/>
    <property type="match status" value="1"/>
</dbReference>
<dbReference type="Gene3D" id="3.90.230.10">
    <property type="entry name" value="Creatinase/methionine aminopeptidase superfamily"/>
    <property type="match status" value="1"/>
</dbReference>
<dbReference type="AlphaFoldDB" id="A0A7X8C3R4"/>
<dbReference type="EMBL" id="JAAYSM010000163">
    <property type="protein sequence ID" value="NLJ18259.1"/>
    <property type="molecule type" value="Genomic_DNA"/>
</dbReference>